<dbReference type="RefSeq" id="WP_206101932.1">
    <property type="nucleotide sequence ID" value="NZ_CP070969.1"/>
</dbReference>
<name>A0ABX7L857_9BACL</name>
<organism evidence="1 2">
    <name type="scientific">Paenibacillus tianjinensis</name>
    <dbReference type="NCBI Taxonomy" id="2810347"/>
    <lineage>
        <taxon>Bacteria</taxon>
        <taxon>Bacillati</taxon>
        <taxon>Bacillota</taxon>
        <taxon>Bacilli</taxon>
        <taxon>Bacillales</taxon>
        <taxon>Paenibacillaceae</taxon>
        <taxon>Paenibacillus</taxon>
    </lineage>
</organism>
<reference evidence="1 2" key="1">
    <citation type="submission" date="2021-02" db="EMBL/GenBank/DDBJ databases">
        <title>Paenibacillus tianjinensis sp. nov.</title>
        <authorList>
            <person name="Liu H."/>
        </authorList>
    </citation>
    <scope>NUCLEOTIDE SEQUENCE [LARGE SCALE GENOMIC DNA]</scope>
    <source>
        <strain evidence="1 2">TB2019</strain>
    </source>
</reference>
<proteinExistence type="predicted"/>
<evidence type="ECO:0000313" key="2">
    <source>
        <dbReference type="Proteomes" id="UP000663452"/>
    </source>
</evidence>
<dbReference type="EMBL" id="CP070969">
    <property type="protein sequence ID" value="QSF44349.1"/>
    <property type="molecule type" value="Genomic_DNA"/>
</dbReference>
<accession>A0ABX7L857</accession>
<gene>
    <name evidence="1" type="ORF">JRJ22_24545</name>
</gene>
<sequence>MARRHAFLLTERMKFCELLYLCQLSTIIGDATYNYIIGNINAADFKKEVEKWKSSGGSLIMQEYAEAETRAGSVQ</sequence>
<protein>
    <submittedName>
        <fullName evidence="1">Uncharacterized protein</fullName>
    </submittedName>
</protein>
<dbReference type="Proteomes" id="UP000663452">
    <property type="component" value="Chromosome"/>
</dbReference>
<keyword evidence="2" id="KW-1185">Reference proteome</keyword>
<evidence type="ECO:0000313" key="1">
    <source>
        <dbReference type="EMBL" id="QSF44349.1"/>
    </source>
</evidence>